<dbReference type="EMBL" id="MEZN01000025">
    <property type="protein sequence ID" value="OGD56087.1"/>
    <property type="molecule type" value="Genomic_DNA"/>
</dbReference>
<sequence length="482" mass="55023">MGKLKLLALLLLGLFAMRTFWGPDFYDGHDSQAHIVRLWQFDKALKDGQFPPQWAPDLYAGRGYPVFIFAYPLPYFVAEGFHLLGANFAVSLKLTIVLAYLTSIIGMYFLAGFLGAILWGFAPYLFVKIFITGSFGVVVAFAFIPWFFWAIKQKRWLAAAIFLSLWILSHPGKLVIFAPMIGLFFLKNLKHWRQFLLSVILALGLSAWYFLPANLELPYTHFKEFVSANYVNDFVPFARLLYSKWGTNAPGWGANPLSQQVGIAQWLAIGLALFFWRKLWPYLLVFVLSVFLMLSPSKFIWDLPTPLQEVSTPWRFLSLAVFTSALAGSAAAKLIKIPLLQFTVYILLITLAIYGNRHHLRINEARVYDQEFFDNYSGVATGWNEFLPIWVKEVDLVKPETKLEGQLNTLYYPGWRVKVDGQEVPIKPSENGLIEFSAPAGYQQVEPKFTATPLRRTSKAISLITLLSIVVYYFLHRTNHVK</sequence>
<accession>A0A1F5DLP0</accession>
<organism evidence="2 3">
    <name type="scientific">Candidatus Beckwithbacteria bacterium RIFCSPHIGHO2_12_FULL_47_17</name>
    <dbReference type="NCBI Taxonomy" id="1797460"/>
    <lineage>
        <taxon>Bacteria</taxon>
        <taxon>Candidatus Beckwithiibacteriota</taxon>
    </lineage>
</organism>
<evidence type="ECO:0000313" key="3">
    <source>
        <dbReference type="Proteomes" id="UP000176791"/>
    </source>
</evidence>
<dbReference type="Proteomes" id="UP000176791">
    <property type="component" value="Unassembled WGS sequence"/>
</dbReference>
<keyword evidence="1" id="KW-0812">Transmembrane</keyword>
<reference evidence="2 3" key="1">
    <citation type="journal article" date="2016" name="Nat. Commun.">
        <title>Thousands of microbial genomes shed light on interconnected biogeochemical processes in an aquifer system.</title>
        <authorList>
            <person name="Anantharaman K."/>
            <person name="Brown C.T."/>
            <person name="Hug L.A."/>
            <person name="Sharon I."/>
            <person name="Castelle C.J."/>
            <person name="Probst A.J."/>
            <person name="Thomas B.C."/>
            <person name="Singh A."/>
            <person name="Wilkins M.J."/>
            <person name="Karaoz U."/>
            <person name="Brodie E.L."/>
            <person name="Williams K.H."/>
            <person name="Hubbard S.S."/>
            <person name="Banfield J.F."/>
        </authorList>
    </citation>
    <scope>NUCLEOTIDE SEQUENCE [LARGE SCALE GENOMIC DNA]</scope>
</reference>
<feature type="transmembrane region" description="Helical" evidence="1">
    <location>
        <begin position="156"/>
        <end position="186"/>
    </location>
</feature>
<dbReference type="AlphaFoldDB" id="A0A1F5DLP0"/>
<dbReference type="STRING" id="1797460.A3E73_02460"/>
<gene>
    <name evidence="2" type="ORF">A3E73_02460</name>
</gene>
<feature type="transmembrane region" description="Helical" evidence="1">
    <location>
        <begin position="97"/>
        <end position="119"/>
    </location>
</feature>
<keyword evidence="1" id="KW-0472">Membrane</keyword>
<feature type="transmembrane region" description="Helical" evidence="1">
    <location>
        <begin position="338"/>
        <end position="356"/>
    </location>
</feature>
<feature type="transmembrane region" description="Helical" evidence="1">
    <location>
        <begin position="64"/>
        <end position="85"/>
    </location>
</feature>
<feature type="transmembrane region" description="Helical" evidence="1">
    <location>
        <begin position="282"/>
        <end position="301"/>
    </location>
</feature>
<evidence type="ECO:0008006" key="4">
    <source>
        <dbReference type="Google" id="ProtNLM"/>
    </source>
</evidence>
<feature type="transmembrane region" description="Helical" evidence="1">
    <location>
        <begin position="192"/>
        <end position="211"/>
    </location>
</feature>
<comment type="caution">
    <text evidence="2">The sequence shown here is derived from an EMBL/GenBank/DDBJ whole genome shotgun (WGS) entry which is preliminary data.</text>
</comment>
<protein>
    <recommendedName>
        <fullName evidence="4">Membrane protein 6-pyruvoyl-tetrahydropterin synthase-related domain-containing protein</fullName>
    </recommendedName>
</protein>
<evidence type="ECO:0000313" key="2">
    <source>
        <dbReference type="EMBL" id="OGD56087.1"/>
    </source>
</evidence>
<keyword evidence="1" id="KW-1133">Transmembrane helix</keyword>
<feature type="transmembrane region" description="Helical" evidence="1">
    <location>
        <begin position="125"/>
        <end position="149"/>
    </location>
</feature>
<proteinExistence type="predicted"/>
<name>A0A1F5DLP0_9BACT</name>
<evidence type="ECO:0000256" key="1">
    <source>
        <dbReference type="SAM" id="Phobius"/>
    </source>
</evidence>
<feature type="transmembrane region" description="Helical" evidence="1">
    <location>
        <begin position="457"/>
        <end position="475"/>
    </location>
</feature>